<reference evidence="5 6" key="1">
    <citation type="submission" date="2020-08" db="EMBL/GenBank/DDBJ databases">
        <title>Genomic Encyclopedia of Type Strains, Phase IV (KMG-IV): sequencing the most valuable type-strain genomes for metagenomic binning, comparative biology and taxonomic classification.</title>
        <authorList>
            <person name="Goeker M."/>
        </authorList>
    </citation>
    <scope>NUCLEOTIDE SEQUENCE [LARGE SCALE GENOMIC DNA]</scope>
    <source>
        <strain evidence="5 6">DSM 27057</strain>
    </source>
</reference>
<dbReference type="CDD" id="cd08997">
    <property type="entry name" value="GH68"/>
    <property type="match status" value="1"/>
</dbReference>
<comment type="caution">
    <text evidence="5">The sequence shown here is derived from an EMBL/GenBank/DDBJ whole genome shotgun (WGS) entry which is preliminary data.</text>
</comment>
<dbReference type="EC" id="2.4.1.10" evidence="5"/>
<evidence type="ECO:0000313" key="5">
    <source>
        <dbReference type="EMBL" id="MBB3956691.1"/>
    </source>
</evidence>
<dbReference type="Pfam" id="PF02435">
    <property type="entry name" value="Glyco_hydro_68"/>
    <property type="match status" value="2"/>
</dbReference>
<dbReference type="Proteomes" id="UP000548867">
    <property type="component" value="Unassembled WGS sequence"/>
</dbReference>
<name>A0A7W6CPC8_9SPHN</name>
<dbReference type="InterPro" id="IPR003469">
    <property type="entry name" value="Glyco_hydro_68"/>
</dbReference>
<evidence type="ECO:0000313" key="6">
    <source>
        <dbReference type="Proteomes" id="UP000548867"/>
    </source>
</evidence>
<dbReference type="RefSeq" id="WP_343059162.1">
    <property type="nucleotide sequence ID" value="NZ_JACIDX010000015.1"/>
</dbReference>
<evidence type="ECO:0000256" key="4">
    <source>
        <dbReference type="RuleBase" id="RU361220"/>
    </source>
</evidence>
<feature type="binding site" evidence="2">
    <location>
        <position position="118"/>
    </location>
    <ligand>
        <name>substrate</name>
    </ligand>
</feature>
<feature type="site" description="Transition state stabilizer" evidence="3">
    <location>
        <position position="200"/>
    </location>
</feature>
<dbReference type="SUPFAM" id="SSF75005">
    <property type="entry name" value="Arabinanase/levansucrase/invertase"/>
    <property type="match status" value="1"/>
</dbReference>
<organism evidence="5 6">
    <name type="scientific">Novosphingobium sediminicola</name>
    <dbReference type="NCBI Taxonomy" id="563162"/>
    <lineage>
        <taxon>Bacteria</taxon>
        <taxon>Pseudomonadati</taxon>
        <taxon>Pseudomonadota</taxon>
        <taxon>Alphaproteobacteria</taxon>
        <taxon>Sphingomonadales</taxon>
        <taxon>Sphingomonadaceae</taxon>
        <taxon>Novosphingobium</taxon>
    </lineage>
</organism>
<keyword evidence="5" id="KW-0808">Transferase</keyword>
<dbReference type="Gene3D" id="2.115.10.20">
    <property type="entry name" value="Glycosyl hydrolase domain, family 43"/>
    <property type="match status" value="2"/>
</dbReference>
<keyword evidence="5" id="KW-0328">Glycosyltransferase</keyword>
<evidence type="ECO:0000256" key="3">
    <source>
        <dbReference type="PIRSR" id="PIRSR603469-4"/>
    </source>
</evidence>
<evidence type="ECO:0000256" key="2">
    <source>
        <dbReference type="PIRSR" id="PIRSR603469-2"/>
    </source>
</evidence>
<dbReference type="AlphaFoldDB" id="A0A7W6CPC8"/>
<dbReference type="GO" id="GO:0009758">
    <property type="term" value="P:carbohydrate utilization"/>
    <property type="evidence" value="ECO:0007669"/>
    <property type="project" value="InterPro"/>
</dbReference>
<dbReference type="InterPro" id="IPR023296">
    <property type="entry name" value="Glyco_hydro_beta-prop_sf"/>
</dbReference>
<dbReference type="EMBL" id="JACIDX010000015">
    <property type="protein sequence ID" value="MBB3956691.1"/>
    <property type="molecule type" value="Genomic_DNA"/>
</dbReference>
<accession>A0A7W6CPC8</accession>
<protein>
    <submittedName>
        <fullName evidence="5">Levansucrase</fullName>
        <ecNumber evidence="5">2.4.1.10</ecNumber>
    </submittedName>
</protein>
<dbReference type="GO" id="GO:0050053">
    <property type="term" value="F:levansucrase activity"/>
    <property type="evidence" value="ECO:0007669"/>
    <property type="project" value="UniProtKB-EC"/>
</dbReference>
<evidence type="ECO:0000256" key="1">
    <source>
        <dbReference type="ARBA" id="ARBA00006775"/>
    </source>
</evidence>
<keyword evidence="6" id="KW-1185">Reference proteome</keyword>
<feature type="binding site" evidence="2">
    <location>
        <position position="47"/>
    </location>
    <ligand>
        <name>substrate</name>
    </ligand>
</feature>
<feature type="binding site" evidence="2">
    <location>
        <begin position="199"/>
        <end position="200"/>
    </location>
    <ligand>
        <name>substrate</name>
    </ligand>
</feature>
<comment type="similarity">
    <text evidence="1 4">Belongs to the glycosyl hydrolase 68 family.</text>
</comment>
<sequence length="389" mass="42489">MTQPSVPPSISTWRADHIGAIAPSAQNTIPLIDPADVHPILPGIDLWDLWPLQNADGSTTLFNGASLWFVLCAPALPDPEARHDIVRIRLMTHAADSTWRDHGHALPDGFNPGSREWAGSALWHPEAGDVTLFYTVAGYPGEEARSFAQRLFQTTGKLNTDDFTITGWSAPHENIIADNVHYTLVNQREGAPGFIKGFRDPAHFRDPKDGATYIVFTGSLKASTHAFNGCIGIARATNDALTEWQILPPILSADGLNNEQERPLLIHRGGHYYLFWSTQRKVFAPDGPSGPNGVYGAVADDVLGPWRPLNGTGLVAANPDDAPFQTYSWWVDADLDVWGFIDYPACTAETKVDDPAWRRAHFGGTPAPTFRIALDGDRAWVDQAGAEGQ</sequence>
<gene>
    <name evidence="5" type="ORF">GGR38_003657</name>
</gene>
<proteinExistence type="inferred from homology"/>